<evidence type="ECO:0000313" key="2">
    <source>
        <dbReference type="Proteomes" id="UP000265520"/>
    </source>
</evidence>
<dbReference type="EMBL" id="LXQA010190664">
    <property type="protein sequence ID" value="MCI31858.1"/>
    <property type="molecule type" value="Genomic_DNA"/>
</dbReference>
<protein>
    <submittedName>
        <fullName evidence="1">Uncharacterized protein</fullName>
    </submittedName>
</protein>
<feature type="non-terminal residue" evidence="1">
    <location>
        <position position="23"/>
    </location>
</feature>
<name>A0A392R5G8_9FABA</name>
<dbReference type="AlphaFoldDB" id="A0A392R5G8"/>
<reference evidence="1 2" key="1">
    <citation type="journal article" date="2018" name="Front. Plant Sci.">
        <title>Red Clover (Trifolium pratense) and Zigzag Clover (T. medium) - A Picture of Genomic Similarities and Differences.</title>
        <authorList>
            <person name="Dluhosova J."/>
            <person name="Istvanek J."/>
            <person name="Nedelnik J."/>
            <person name="Repkova J."/>
        </authorList>
    </citation>
    <scope>NUCLEOTIDE SEQUENCE [LARGE SCALE GENOMIC DNA]</scope>
    <source>
        <strain evidence="2">cv. 10/8</strain>
        <tissue evidence="1">Leaf</tissue>
    </source>
</reference>
<keyword evidence="2" id="KW-1185">Reference proteome</keyword>
<proteinExistence type="predicted"/>
<accession>A0A392R5G8</accession>
<organism evidence="1 2">
    <name type="scientific">Trifolium medium</name>
    <dbReference type="NCBI Taxonomy" id="97028"/>
    <lineage>
        <taxon>Eukaryota</taxon>
        <taxon>Viridiplantae</taxon>
        <taxon>Streptophyta</taxon>
        <taxon>Embryophyta</taxon>
        <taxon>Tracheophyta</taxon>
        <taxon>Spermatophyta</taxon>
        <taxon>Magnoliopsida</taxon>
        <taxon>eudicotyledons</taxon>
        <taxon>Gunneridae</taxon>
        <taxon>Pentapetalae</taxon>
        <taxon>rosids</taxon>
        <taxon>fabids</taxon>
        <taxon>Fabales</taxon>
        <taxon>Fabaceae</taxon>
        <taxon>Papilionoideae</taxon>
        <taxon>50 kb inversion clade</taxon>
        <taxon>NPAAA clade</taxon>
        <taxon>Hologalegina</taxon>
        <taxon>IRL clade</taxon>
        <taxon>Trifolieae</taxon>
        <taxon>Trifolium</taxon>
    </lineage>
</organism>
<evidence type="ECO:0000313" key="1">
    <source>
        <dbReference type="EMBL" id="MCI31858.1"/>
    </source>
</evidence>
<comment type="caution">
    <text evidence="1">The sequence shown here is derived from an EMBL/GenBank/DDBJ whole genome shotgun (WGS) entry which is preliminary data.</text>
</comment>
<sequence length="23" mass="2526">MAYSVPANHHLNLLVYVAEIATV</sequence>
<dbReference type="Proteomes" id="UP000265520">
    <property type="component" value="Unassembled WGS sequence"/>
</dbReference>